<comment type="subcellular location">
    <subcellularLocation>
        <location evidence="1">Cell outer membrane</location>
        <topology evidence="1">Peripheral membrane protein</topology>
    </subcellularLocation>
</comment>
<dbReference type="Gene3D" id="1.10.530.10">
    <property type="match status" value="1"/>
</dbReference>
<keyword evidence="6" id="KW-1185">Reference proteome</keyword>
<sequence length="509" mass="57942">MQNKTLVPSTIRNTVVGALSVLFISTGCINTDDVDPFVDGSTQKGLNVTVTEPIDRDYSDIKQDGTIKMITRYSSNTYFLHQGIEWGFEYELVRKFAQEHDLALEVVVVGPNENPYDLLNSGMGDLIAANYTATPERKKYIKFTRPYNLVDQVLVFSDGVEDPPETIEKVAERDIPITVRRNSSYYYRLQSLRDQGINLVTRQVPNTKDTESLLFEISNNTHSATVADDNIFNASNRYMQGLVKGPTIAKNDTIAWAIRKNANDLETELNRFLYKHFRFGNEGEDPKRSTFLNILRKRYFESGQQIAEYYNPEMSSRGSGVISPYDDLIKEVADSAGVDWLLVSSIAAQETKFNPKSKSWAGAVGLMQVMPRFSEVSNEEDLYDVETNIREGVRIIKEHLNHYSYMDSTNKWSFALATYNAGPGHVADARRLAIDQNKNPNEWENVEAALLKLMQRKYYKDARYGFTRGIETVRYVKEIKNRYNTYESILTMSESDEEGTVPGVMGLFN</sequence>
<dbReference type="AlphaFoldDB" id="A0A2A2GCM3"/>
<accession>A0A2A2GCM3</accession>
<dbReference type="Pfam" id="PF00497">
    <property type="entry name" value="SBP_bac_3"/>
    <property type="match status" value="1"/>
</dbReference>
<dbReference type="InterPro" id="IPR008258">
    <property type="entry name" value="Transglycosylase_SLT_dom_1"/>
</dbReference>
<dbReference type="Pfam" id="PF01464">
    <property type="entry name" value="SLT"/>
    <property type="match status" value="1"/>
</dbReference>
<dbReference type="SUPFAM" id="SSF53955">
    <property type="entry name" value="Lysozyme-like"/>
    <property type="match status" value="1"/>
</dbReference>
<gene>
    <name evidence="5" type="ORF">CK503_05585</name>
</gene>
<dbReference type="Gene3D" id="3.40.190.10">
    <property type="entry name" value="Periplasmic binding protein-like II"/>
    <property type="match status" value="2"/>
</dbReference>
<evidence type="ECO:0000256" key="2">
    <source>
        <dbReference type="ARBA" id="ARBA00022729"/>
    </source>
</evidence>
<evidence type="ECO:0000313" key="5">
    <source>
        <dbReference type="EMBL" id="PAU94940.1"/>
    </source>
</evidence>
<keyword evidence="2" id="KW-0732">Signal</keyword>
<dbReference type="InterPro" id="IPR023346">
    <property type="entry name" value="Lysozyme-like_dom_sf"/>
</dbReference>
<name>A0A2A2GCM3_9BACT</name>
<reference evidence="5 6" key="1">
    <citation type="submission" date="2017-08" db="EMBL/GenBank/DDBJ databases">
        <title>Aliifodinibius alkalisoli sp. nov., isolated from saline alkaline soil.</title>
        <authorList>
            <person name="Liu D."/>
            <person name="Zhang G."/>
        </authorList>
    </citation>
    <scope>NUCLEOTIDE SEQUENCE [LARGE SCALE GENOMIC DNA]</scope>
    <source>
        <strain evidence="5 6">WN023</strain>
    </source>
</reference>
<dbReference type="RefSeq" id="WP_095605807.1">
    <property type="nucleotide sequence ID" value="NZ_NSKE01000003.1"/>
</dbReference>
<protein>
    <submittedName>
        <fullName evidence="5">Lytic transglycosylase F</fullName>
    </submittedName>
</protein>
<dbReference type="EMBL" id="NSKE01000003">
    <property type="protein sequence ID" value="PAU94940.1"/>
    <property type="molecule type" value="Genomic_DNA"/>
</dbReference>
<dbReference type="OrthoDB" id="9815002at2"/>
<dbReference type="CDD" id="cd13403">
    <property type="entry name" value="MLTF-like"/>
    <property type="match status" value="1"/>
</dbReference>
<feature type="domain" description="Solute-binding protein family 3/N-terminal" evidence="4">
    <location>
        <begin position="66"/>
        <end position="303"/>
    </location>
</feature>
<dbReference type="PROSITE" id="PS51257">
    <property type="entry name" value="PROKAR_LIPOPROTEIN"/>
    <property type="match status" value="1"/>
</dbReference>
<dbReference type="GO" id="GO:0009279">
    <property type="term" value="C:cell outer membrane"/>
    <property type="evidence" value="ECO:0007669"/>
    <property type="project" value="UniProtKB-SubCell"/>
</dbReference>
<evidence type="ECO:0000313" key="6">
    <source>
        <dbReference type="Proteomes" id="UP000218831"/>
    </source>
</evidence>
<evidence type="ECO:0000256" key="1">
    <source>
        <dbReference type="ARBA" id="ARBA00004339"/>
    </source>
</evidence>
<dbReference type="SUPFAM" id="SSF53850">
    <property type="entry name" value="Periplasmic binding protein-like II"/>
    <property type="match status" value="1"/>
</dbReference>
<dbReference type="PANTHER" id="PTHR35936">
    <property type="entry name" value="MEMBRANE-BOUND LYTIC MUREIN TRANSGLYCOSYLASE F"/>
    <property type="match status" value="1"/>
</dbReference>
<dbReference type="SMART" id="SM00062">
    <property type="entry name" value="PBPb"/>
    <property type="match status" value="1"/>
</dbReference>
<dbReference type="Proteomes" id="UP000218831">
    <property type="component" value="Unassembled WGS sequence"/>
</dbReference>
<dbReference type="PANTHER" id="PTHR35936:SF32">
    <property type="entry name" value="MEMBRANE-BOUND LYTIC MUREIN TRANSGLYCOSYLASE F"/>
    <property type="match status" value="1"/>
</dbReference>
<evidence type="ECO:0000256" key="3">
    <source>
        <dbReference type="ARBA" id="ARBA00023237"/>
    </source>
</evidence>
<proteinExistence type="predicted"/>
<dbReference type="InterPro" id="IPR001638">
    <property type="entry name" value="Solute-binding_3/MltF_N"/>
</dbReference>
<keyword evidence="3" id="KW-0472">Membrane</keyword>
<comment type="caution">
    <text evidence="5">The sequence shown here is derived from an EMBL/GenBank/DDBJ whole genome shotgun (WGS) entry which is preliminary data.</text>
</comment>
<keyword evidence="3" id="KW-0998">Cell outer membrane</keyword>
<organism evidence="5 6">
    <name type="scientific">Fodinibius salipaludis</name>
    <dbReference type="NCBI Taxonomy" id="2032627"/>
    <lineage>
        <taxon>Bacteria</taxon>
        <taxon>Pseudomonadati</taxon>
        <taxon>Balneolota</taxon>
        <taxon>Balneolia</taxon>
        <taxon>Balneolales</taxon>
        <taxon>Balneolaceae</taxon>
        <taxon>Fodinibius</taxon>
    </lineage>
</organism>
<dbReference type="CDD" id="cd01009">
    <property type="entry name" value="PBP2_YfhD_N"/>
    <property type="match status" value="1"/>
</dbReference>
<evidence type="ECO:0000259" key="4">
    <source>
        <dbReference type="SMART" id="SM00062"/>
    </source>
</evidence>